<dbReference type="Proteomes" id="UP000532311">
    <property type="component" value="Unassembled WGS sequence"/>
</dbReference>
<name>A0A8H5XMT7_9HYPO</name>
<dbReference type="AlphaFoldDB" id="A0A8H5XMT7"/>
<evidence type="ECO:0000313" key="2">
    <source>
        <dbReference type="Proteomes" id="UP000532311"/>
    </source>
</evidence>
<sequence>MPAEFYSRFLVQRFAMMDVIMSLLRRRKPIAPAPFILYQQHEEADIHGPPFRELTGCPQSVLPFWQRYRYWLAMLSWRTMYGSLERINSKRLCETVKHERIQCH</sequence>
<comment type="caution">
    <text evidence="1">The sequence shown here is derived from an EMBL/GenBank/DDBJ whole genome shotgun (WGS) entry which is preliminary data.</text>
</comment>
<accession>A0A8H5XMT7</accession>
<gene>
    <name evidence="1" type="ORF">FGLOB1_13430</name>
</gene>
<organism evidence="1 2">
    <name type="scientific">Fusarium globosum</name>
    <dbReference type="NCBI Taxonomy" id="78864"/>
    <lineage>
        <taxon>Eukaryota</taxon>
        <taxon>Fungi</taxon>
        <taxon>Dikarya</taxon>
        <taxon>Ascomycota</taxon>
        <taxon>Pezizomycotina</taxon>
        <taxon>Sordariomycetes</taxon>
        <taxon>Hypocreomycetidae</taxon>
        <taxon>Hypocreales</taxon>
        <taxon>Nectriaceae</taxon>
        <taxon>Fusarium</taxon>
        <taxon>Fusarium fujikuroi species complex</taxon>
    </lineage>
</organism>
<protein>
    <submittedName>
        <fullName evidence="1">Transcriptional regulatory protein pro-1</fullName>
    </submittedName>
</protein>
<dbReference type="EMBL" id="JAAQPF010000833">
    <property type="protein sequence ID" value="KAF5696573.1"/>
    <property type="molecule type" value="Genomic_DNA"/>
</dbReference>
<keyword evidence="2" id="KW-1185">Reference proteome</keyword>
<evidence type="ECO:0000313" key="1">
    <source>
        <dbReference type="EMBL" id="KAF5696573.1"/>
    </source>
</evidence>
<proteinExistence type="predicted"/>
<reference evidence="1 2" key="1">
    <citation type="submission" date="2020-05" db="EMBL/GenBank/DDBJ databases">
        <title>Identification and distribution of gene clusters putatively required for synthesis of sphingolipid metabolism inhibitors in phylogenetically diverse species of the filamentous fungus Fusarium.</title>
        <authorList>
            <person name="Kim H.-S."/>
            <person name="Busman M."/>
            <person name="Brown D.W."/>
            <person name="Divon H."/>
            <person name="Uhlig S."/>
            <person name="Proctor R.H."/>
        </authorList>
    </citation>
    <scope>NUCLEOTIDE SEQUENCE [LARGE SCALE GENOMIC DNA]</scope>
    <source>
        <strain evidence="1 2">NRRL 26131</strain>
    </source>
</reference>